<dbReference type="SUPFAM" id="SSF51556">
    <property type="entry name" value="Metallo-dependent hydrolases"/>
    <property type="match status" value="1"/>
</dbReference>
<sequence length="409" mass="42947">MREPTSTLFTDVVVFDGTDFHSGTRDVLVREGRIERVASHGEIQASQDTRTVNGSGHTLTPGFIDCHVHLTVSNAGSLAGFAEPFSTQFYRSVDNMRRTLDAGVTTVRDAGGADAGLKHSLATGLVRGPRVKLAVSIMSQTGGHGDSWLLSGACSPMLAPHTGRPDGVADGPDGVRRKAREILRAGADQIKICSTGGVLSPDDDPQHSQFGPDEIEVIVAEARAQGAYVMSHAQGAPGIKNALRAGARSVEHGIFLDDEAIELFLEHDAFLVPTLQAPLAVITAHEAGVPLPPGVAEKARRVAQAHSASVAKAHDAGVKIAMGTDAGVGAHGENLEEIELMAANGMSTVHALRAATSTAAQLIEEPCLGNLERGATADLVLLQGDLHREGVTQLRGRVRGVWQSGERVR</sequence>
<comment type="caution">
    <text evidence="2">The sequence shown here is derived from an EMBL/GenBank/DDBJ whole genome shotgun (WGS) entry which is preliminary data.</text>
</comment>
<dbReference type="Gene3D" id="3.20.20.140">
    <property type="entry name" value="Metal-dependent hydrolases"/>
    <property type="match status" value="1"/>
</dbReference>
<dbReference type="InterPro" id="IPR051781">
    <property type="entry name" value="Metallo-dep_Hydrolase"/>
</dbReference>
<accession>A0A0B0D7E0</accession>
<gene>
    <name evidence="2" type="ORF">AS25_13540</name>
</gene>
<evidence type="ECO:0000259" key="1">
    <source>
        <dbReference type="Pfam" id="PF01979"/>
    </source>
</evidence>
<dbReference type="CDD" id="cd01299">
    <property type="entry name" value="Met_dep_hydrolase_A"/>
    <property type="match status" value="1"/>
</dbReference>
<dbReference type="STRING" id="223184.AS25_13540"/>
<dbReference type="Proteomes" id="UP000030664">
    <property type="component" value="Unassembled WGS sequence"/>
</dbReference>
<evidence type="ECO:0000313" key="2">
    <source>
        <dbReference type="EMBL" id="KHE73318.1"/>
    </source>
</evidence>
<dbReference type="Pfam" id="PF01979">
    <property type="entry name" value="Amidohydro_1"/>
    <property type="match status" value="1"/>
</dbReference>
<dbReference type="SUPFAM" id="SSF51338">
    <property type="entry name" value="Composite domain of metallo-dependent hydrolases"/>
    <property type="match status" value="1"/>
</dbReference>
<dbReference type="RefSeq" id="WP_035965910.1">
    <property type="nucleotide sequence ID" value="NZ_JROM01000062.1"/>
</dbReference>
<dbReference type="Gene3D" id="2.30.40.10">
    <property type="entry name" value="Urease, subunit C, domain 1"/>
    <property type="match status" value="1"/>
</dbReference>
<feature type="domain" description="Amidohydrolase-related" evidence="1">
    <location>
        <begin position="58"/>
        <end position="406"/>
    </location>
</feature>
<dbReference type="eggNOG" id="COG1228">
    <property type="taxonomic scope" value="Bacteria"/>
</dbReference>
<dbReference type="InterPro" id="IPR057744">
    <property type="entry name" value="OTAase-like"/>
</dbReference>
<protein>
    <submittedName>
        <fullName evidence="2">Hydrolase</fullName>
    </submittedName>
</protein>
<dbReference type="AlphaFoldDB" id="A0A0B0D7E0"/>
<dbReference type="PANTHER" id="PTHR43135">
    <property type="entry name" value="ALPHA-D-RIBOSE 1-METHYLPHOSPHONATE 5-TRIPHOSPHATE DIPHOSPHATASE"/>
    <property type="match status" value="1"/>
</dbReference>
<dbReference type="GO" id="GO:0016810">
    <property type="term" value="F:hydrolase activity, acting on carbon-nitrogen (but not peptide) bonds"/>
    <property type="evidence" value="ECO:0007669"/>
    <property type="project" value="InterPro"/>
</dbReference>
<reference evidence="2 3" key="1">
    <citation type="submission" date="2014-09" db="EMBL/GenBank/DDBJ databases">
        <title>High-quality draft genome sequence of Kocuria marina SO9-6, an actinobacterium isolated from a copper mine.</title>
        <authorList>
            <person name="Castro D.B."/>
            <person name="Pereira L.B."/>
            <person name="Silva M.V."/>
            <person name="Silva B.P."/>
            <person name="Zanardi B.R."/>
            <person name="Carlos C."/>
            <person name="Belgini D.R."/>
            <person name="Limache E.G."/>
            <person name="Lacerda G.V."/>
            <person name="Nery M.B."/>
            <person name="Gomes M.B."/>
            <person name="Souza S."/>
            <person name="Silva T.M."/>
            <person name="Rodrigues V.D."/>
            <person name="Paulino L.C."/>
            <person name="Vicentini R."/>
            <person name="Ferraz L.F."/>
            <person name="Ottoboni L.M."/>
        </authorList>
    </citation>
    <scope>NUCLEOTIDE SEQUENCE [LARGE SCALE GENOMIC DNA]</scope>
    <source>
        <strain evidence="2 3">SO9-6</strain>
    </source>
</reference>
<keyword evidence="2" id="KW-0378">Hydrolase</keyword>
<evidence type="ECO:0000313" key="3">
    <source>
        <dbReference type="Proteomes" id="UP000030664"/>
    </source>
</evidence>
<organism evidence="2 3">
    <name type="scientific">Kocuria marina</name>
    <dbReference type="NCBI Taxonomy" id="223184"/>
    <lineage>
        <taxon>Bacteria</taxon>
        <taxon>Bacillati</taxon>
        <taxon>Actinomycetota</taxon>
        <taxon>Actinomycetes</taxon>
        <taxon>Micrococcales</taxon>
        <taxon>Micrococcaceae</taxon>
        <taxon>Kocuria</taxon>
    </lineage>
</organism>
<dbReference type="InterPro" id="IPR011059">
    <property type="entry name" value="Metal-dep_hydrolase_composite"/>
</dbReference>
<dbReference type="PANTHER" id="PTHR43135:SF3">
    <property type="entry name" value="ALPHA-D-RIBOSE 1-METHYLPHOSPHONATE 5-TRIPHOSPHATE DIPHOSPHATASE"/>
    <property type="match status" value="1"/>
</dbReference>
<name>A0A0B0D7E0_9MICC</name>
<proteinExistence type="predicted"/>
<dbReference type="InterPro" id="IPR032466">
    <property type="entry name" value="Metal_Hydrolase"/>
</dbReference>
<dbReference type="InterPro" id="IPR006680">
    <property type="entry name" value="Amidohydro-rel"/>
</dbReference>
<dbReference type="EMBL" id="JROM01000062">
    <property type="protein sequence ID" value="KHE73318.1"/>
    <property type="molecule type" value="Genomic_DNA"/>
</dbReference>